<feature type="transmembrane region" description="Helical" evidence="1">
    <location>
        <begin position="46"/>
        <end position="69"/>
    </location>
</feature>
<feature type="transmembrane region" description="Helical" evidence="1">
    <location>
        <begin position="81"/>
        <end position="104"/>
    </location>
</feature>
<evidence type="ECO:0000256" key="1">
    <source>
        <dbReference type="SAM" id="Phobius"/>
    </source>
</evidence>
<keyword evidence="3" id="KW-1185">Reference proteome</keyword>
<evidence type="ECO:0000313" key="2">
    <source>
        <dbReference type="EMBL" id="XAM41220.1"/>
    </source>
</evidence>
<feature type="transmembrane region" description="Helical" evidence="1">
    <location>
        <begin position="12"/>
        <end position="34"/>
    </location>
</feature>
<reference evidence="2 3" key="1">
    <citation type="submission" date="2024-04" db="EMBL/GenBank/DDBJ databases">
        <title>Isolation and characterization of novel acetogenic strains of the genera Terrisporobacter and Acetoanaerobium.</title>
        <authorList>
            <person name="Boeer T."/>
            <person name="Schueler M.A."/>
            <person name="Lueschen A."/>
            <person name="Eysell L."/>
            <person name="Droege J."/>
            <person name="Heinemann M."/>
            <person name="Engelhardt L."/>
            <person name="Basen M."/>
            <person name="Daniel R."/>
        </authorList>
    </citation>
    <scope>NUCLEOTIDE SEQUENCE [LARGE SCALE GENOMIC DNA]</scope>
    <source>
        <strain evidence="2 3">ELB</strain>
    </source>
</reference>
<organism evidence="2 3">
    <name type="scientific">Terrisporobacter petrolearius</name>
    <dbReference type="NCBI Taxonomy" id="1460447"/>
    <lineage>
        <taxon>Bacteria</taxon>
        <taxon>Bacillati</taxon>
        <taxon>Bacillota</taxon>
        <taxon>Clostridia</taxon>
        <taxon>Peptostreptococcales</taxon>
        <taxon>Peptostreptococcaceae</taxon>
        <taxon>Terrisporobacter</taxon>
    </lineage>
</organism>
<dbReference type="EMBL" id="CP154622">
    <property type="protein sequence ID" value="XAM41220.1"/>
    <property type="molecule type" value="Genomic_DNA"/>
</dbReference>
<proteinExistence type="predicted"/>
<evidence type="ECO:0000313" key="3">
    <source>
        <dbReference type="Proteomes" id="UP001477947"/>
    </source>
</evidence>
<name>A0ABZ3FBN2_9FIRM</name>
<sequence>MLKDKIKKFKLFICINIILATIMGVYAQDIAYYIVDDYSVSSSQLYLYVLTILTVLSIALFITTPILIYRFAKKTSVEKQIFTIYQIANILIGLQTSLFSLFVLGMSMSCG</sequence>
<dbReference type="RefSeq" id="WP_343339184.1">
    <property type="nucleotide sequence ID" value="NZ_CP154622.1"/>
</dbReference>
<keyword evidence="1" id="KW-0472">Membrane</keyword>
<accession>A0ABZ3FBN2</accession>
<keyword evidence="1" id="KW-1133">Transmembrane helix</keyword>
<protein>
    <submittedName>
        <fullName evidence="2">Uncharacterized protein</fullName>
    </submittedName>
</protein>
<gene>
    <name evidence="2" type="ORF">TPELB_15310</name>
</gene>
<keyword evidence="1" id="KW-0812">Transmembrane</keyword>
<dbReference type="Proteomes" id="UP001477947">
    <property type="component" value="Chromosome"/>
</dbReference>